<dbReference type="SUPFAM" id="SSF53474">
    <property type="entry name" value="alpha/beta-Hydrolases"/>
    <property type="match status" value="1"/>
</dbReference>
<keyword evidence="3" id="KW-0808">Transferase</keyword>
<dbReference type="eggNOG" id="COG1028">
    <property type="taxonomic scope" value="Bacteria"/>
</dbReference>
<dbReference type="Pfam" id="PF22621">
    <property type="entry name" value="CurL-like_PKS_C"/>
    <property type="match status" value="1"/>
</dbReference>
<dbReference type="GO" id="GO:0031177">
    <property type="term" value="F:phosphopantetheine binding"/>
    <property type="evidence" value="ECO:0007669"/>
    <property type="project" value="InterPro"/>
</dbReference>
<feature type="domain" description="Ketosynthase family 3 (KS3)" evidence="10">
    <location>
        <begin position="11"/>
        <end position="440"/>
    </location>
</feature>
<feature type="domain" description="PKS/mFAS DH" evidence="11">
    <location>
        <begin position="1345"/>
        <end position="1627"/>
    </location>
</feature>
<dbReference type="PROSITE" id="PS00606">
    <property type="entry name" value="KS3_1"/>
    <property type="match status" value="1"/>
</dbReference>
<evidence type="ECO:0000256" key="7">
    <source>
        <dbReference type="PROSITE-ProRule" id="PRU01363"/>
    </source>
</evidence>
<dbReference type="Pfam" id="PF00975">
    <property type="entry name" value="Thioesterase"/>
    <property type="match status" value="1"/>
</dbReference>
<dbReference type="PATRIC" id="fig|1297742.4.peg.4262"/>
<dbReference type="Pfam" id="PF14765">
    <property type="entry name" value="PS-DH"/>
    <property type="match status" value="1"/>
</dbReference>
<dbReference type="Gene3D" id="1.10.1200.10">
    <property type="entry name" value="ACP-like"/>
    <property type="match status" value="1"/>
</dbReference>
<dbReference type="SUPFAM" id="SSF52151">
    <property type="entry name" value="FabD/lysophospholipase-like"/>
    <property type="match status" value="1"/>
</dbReference>
<dbReference type="PROSITE" id="PS52004">
    <property type="entry name" value="KS3_2"/>
    <property type="match status" value="1"/>
</dbReference>
<dbReference type="SMART" id="SM00825">
    <property type="entry name" value="PKS_KS"/>
    <property type="match status" value="1"/>
</dbReference>
<dbReference type="InterPro" id="IPR018201">
    <property type="entry name" value="Ketoacyl_synth_AS"/>
</dbReference>
<feature type="region of interest" description="C-terminal hotdog fold" evidence="7">
    <location>
        <begin position="1481"/>
        <end position="1627"/>
    </location>
</feature>
<keyword evidence="13" id="KW-1185">Reference proteome</keyword>
<dbReference type="InterPro" id="IPR020806">
    <property type="entry name" value="PKS_PP-bd"/>
</dbReference>
<keyword evidence="2" id="KW-0597">Phosphoprotein</keyword>
<dbReference type="Pfam" id="PF08659">
    <property type="entry name" value="KR"/>
    <property type="match status" value="1"/>
</dbReference>
<dbReference type="SMART" id="SM00826">
    <property type="entry name" value="PKS_DH"/>
    <property type="match status" value="1"/>
</dbReference>
<dbReference type="PANTHER" id="PTHR43775:SF51">
    <property type="entry name" value="INACTIVE PHENOLPHTHIOCEROL SYNTHESIS POLYKETIDE SYNTHASE TYPE I PKS1-RELATED"/>
    <property type="match status" value="1"/>
</dbReference>
<dbReference type="KEGG" id="mym:A176_004219"/>
<dbReference type="InterPro" id="IPR001031">
    <property type="entry name" value="Thioesterase"/>
</dbReference>
<evidence type="ECO:0000256" key="8">
    <source>
        <dbReference type="SAM" id="MobiDB-lite"/>
    </source>
</evidence>
<dbReference type="SMART" id="SM00827">
    <property type="entry name" value="PKS_AT"/>
    <property type="match status" value="1"/>
</dbReference>
<dbReference type="OrthoDB" id="7617297at2"/>
<dbReference type="SUPFAM" id="SSF53901">
    <property type="entry name" value="Thiolase-like"/>
    <property type="match status" value="1"/>
</dbReference>
<dbReference type="InterPro" id="IPR036736">
    <property type="entry name" value="ACP-like_sf"/>
</dbReference>
<dbReference type="Pfam" id="PF21089">
    <property type="entry name" value="PKS_DH_N"/>
    <property type="match status" value="1"/>
</dbReference>
<dbReference type="Pfam" id="PF02801">
    <property type="entry name" value="Ketoacyl-synt_C"/>
    <property type="match status" value="1"/>
</dbReference>
<evidence type="ECO:0000313" key="12">
    <source>
        <dbReference type="EMBL" id="AKQ67307.1"/>
    </source>
</evidence>
<dbReference type="FunFam" id="1.10.1200.10:FF:000016">
    <property type="entry name" value="Non-ribosomal peptide synthase"/>
    <property type="match status" value="1"/>
</dbReference>
<dbReference type="Gene3D" id="3.40.47.10">
    <property type="match status" value="1"/>
</dbReference>
<evidence type="ECO:0000256" key="2">
    <source>
        <dbReference type="ARBA" id="ARBA00022553"/>
    </source>
</evidence>
<dbReference type="InterPro" id="IPR057326">
    <property type="entry name" value="KR_dom"/>
</dbReference>
<dbReference type="InterPro" id="IPR014030">
    <property type="entry name" value="Ketoacyl_synth_N"/>
</dbReference>
<evidence type="ECO:0000313" key="13">
    <source>
        <dbReference type="Proteomes" id="UP000009026"/>
    </source>
</evidence>
<dbReference type="InterPro" id="IPR009081">
    <property type="entry name" value="PP-bd_ACP"/>
</dbReference>
<dbReference type="SMART" id="SM00822">
    <property type="entry name" value="PKS_KR"/>
    <property type="match status" value="1"/>
</dbReference>
<dbReference type="GO" id="GO:0004312">
    <property type="term" value="F:fatty acid synthase activity"/>
    <property type="evidence" value="ECO:0007669"/>
    <property type="project" value="TreeGrafter"/>
</dbReference>
<dbReference type="PROSITE" id="PS52019">
    <property type="entry name" value="PKS_MFAS_DH"/>
    <property type="match status" value="1"/>
</dbReference>
<dbReference type="RefSeq" id="WP_002634960.1">
    <property type="nucleotide sequence ID" value="NZ_CP012109.1"/>
</dbReference>
<feature type="active site" description="Proton donor; for dehydratase activity" evidence="7">
    <location>
        <position position="1544"/>
    </location>
</feature>
<protein>
    <submittedName>
        <fullName evidence="12">Non-ribosomal peptide synthase</fullName>
    </submittedName>
</protein>
<name>A0A0H4XGC7_9BACT</name>
<evidence type="ECO:0000256" key="5">
    <source>
        <dbReference type="ARBA" id="ARBA00023098"/>
    </source>
</evidence>
<dbReference type="Gene3D" id="3.10.129.110">
    <property type="entry name" value="Polyketide synthase dehydratase"/>
    <property type="match status" value="1"/>
</dbReference>
<dbReference type="InterPro" id="IPR016039">
    <property type="entry name" value="Thiolase-like"/>
</dbReference>
<dbReference type="FunFam" id="3.40.47.10:FF:000042">
    <property type="entry name" value="Polyketide synthase Pks13"/>
    <property type="match status" value="1"/>
</dbReference>
<dbReference type="InterPro" id="IPR016035">
    <property type="entry name" value="Acyl_Trfase/lysoPLipase"/>
</dbReference>
<dbReference type="Pfam" id="PF00698">
    <property type="entry name" value="Acyl_transf_1"/>
    <property type="match status" value="1"/>
</dbReference>
<feature type="active site" description="Proton acceptor; for dehydratase activity" evidence="7">
    <location>
        <position position="1376"/>
    </location>
</feature>
<keyword evidence="4" id="KW-0276">Fatty acid metabolism</keyword>
<dbReference type="SUPFAM" id="SSF51735">
    <property type="entry name" value="NAD(P)-binding Rossmann-fold domains"/>
    <property type="match status" value="2"/>
</dbReference>
<dbReference type="Gene3D" id="3.40.50.720">
    <property type="entry name" value="NAD(P)-binding Rossmann-like Domain"/>
    <property type="match status" value="1"/>
</dbReference>
<dbReference type="InterPro" id="IPR020802">
    <property type="entry name" value="TesA-like"/>
</dbReference>
<feature type="region of interest" description="Disordered" evidence="8">
    <location>
        <begin position="1687"/>
        <end position="1712"/>
    </location>
</feature>
<dbReference type="GO" id="GO:0004315">
    <property type="term" value="F:3-oxoacyl-[acyl-carrier-protein] synthase activity"/>
    <property type="evidence" value="ECO:0007669"/>
    <property type="project" value="InterPro"/>
</dbReference>
<evidence type="ECO:0000256" key="1">
    <source>
        <dbReference type="ARBA" id="ARBA00022450"/>
    </source>
</evidence>
<dbReference type="Gene3D" id="3.30.70.3290">
    <property type="match status" value="1"/>
</dbReference>
<dbReference type="InterPro" id="IPR029058">
    <property type="entry name" value="AB_hydrolase_fold"/>
</dbReference>
<dbReference type="Proteomes" id="UP000009026">
    <property type="component" value="Chromosome"/>
</dbReference>
<dbReference type="InterPro" id="IPR036291">
    <property type="entry name" value="NAD(P)-bd_dom_sf"/>
</dbReference>
<dbReference type="SMART" id="SM00823">
    <property type="entry name" value="PKS_PP"/>
    <property type="match status" value="1"/>
</dbReference>
<dbReference type="Pfam" id="PF00550">
    <property type="entry name" value="PP-binding"/>
    <property type="match status" value="1"/>
</dbReference>
<dbReference type="PROSITE" id="PS50075">
    <property type="entry name" value="CARRIER"/>
    <property type="match status" value="1"/>
</dbReference>
<organism evidence="12 13">
    <name type="scientific">Pseudomyxococcus hansupus</name>
    <dbReference type="NCBI Taxonomy" id="1297742"/>
    <lineage>
        <taxon>Bacteria</taxon>
        <taxon>Pseudomonadati</taxon>
        <taxon>Myxococcota</taxon>
        <taxon>Myxococcia</taxon>
        <taxon>Myxococcales</taxon>
        <taxon>Cystobacterineae</taxon>
        <taxon>Myxococcaceae</taxon>
        <taxon>Pseudomyxococcus</taxon>
    </lineage>
</organism>
<dbReference type="InterPro" id="IPR020841">
    <property type="entry name" value="PKS_Beta-ketoAc_synthase_dom"/>
</dbReference>
<dbReference type="Gene3D" id="3.40.366.10">
    <property type="entry name" value="Malonyl-Coenzyme A Acyl Carrier Protein, domain 2"/>
    <property type="match status" value="1"/>
</dbReference>
<dbReference type="InterPro" id="IPR020807">
    <property type="entry name" value="PKS_DH"/>
</dbReference>
<dbReference type="eggNOG" id="COG3321">
    <property type="taxonomic scope" value="Bacteria"/>
</dbReference>
<dbReference type="Gene3D" id="3.40.50.1820">
    <property type="entry name" value="alpha/beta hydrolase"/>
    <property type="match status" value="1"/>
</dbReference>
<keyword evidence="5" id="KW-0443">Lipid metabolism</keyword>
<gene>
    <name evidence="12" type="ORF">A176_004219</name>
</gene>
<dbReference type="SMART" id="SM00824">
    <property type="entry name" value="PKS_TE"/>
    <property type="match status" value="1"/>
</dbReference>
<dbReference type="CDD" id="cd00833">
    <property type="entry name" value="PKS"/>
    <property type="match status" value="1"/>
</dbReference>
<dbReference type="STRING" id="1297742.A176_004219"/>
<dbReference type="InterPro" id="IPR001227">
    <property type="entry name" value="Ac_transferase_dom_sf"/>
</dbReference>
<dbReference type="InterPro" id="IPR049552">
    <property type="entry name" value="PKS_DH_N"/>
</dbReference>
<dbReference type="eggNOG" id="COG3319">
    <property type="taxonomic scope" value="Bacteria"/>
</dbReference>
<dbReference type="Pfam" id="PF00109">
    <property type="entry name" value="ketoacyl-synt"/>
    <property type="match status" value="1"/>
</dbReference>
<dbReference type="InterPro" id="IPR049551">
    <property type="entry name" value="PKS_DH_C"/>
</dbReference>
<dbReference type="GO" id="GO:0006633">
    <property type="term" value="P:fatty acid biosynthetic process"/>
    <property type="evidence" value="ECO:0007669"/>
    <property type="project" value="InterPro"/>
</dbReference>
<dbReference type="Gene3D" id="3.30.70.250">
    <property type="entry name" value="Malonyl-CoA ACP transacylase, ACP-binding"/>
    <property type="match status" value="1"/>
</dbReference>
<proteinExistence type="predicted"/>
<dbReference type="InterPro" id="IPR014043">
    <property type="entry name" value="Acyl_transferase_dom"/>
</dbReference>
<dbReference type="PANTHER" id="PTHR43775">
    <property type="entry name" value="FATTY ACID SYNTHASE"/>
    <property type="match status" value="1"/>
</dbReference>
<dbReference type="InterPro" id="IPR013968">
    <property type="entry name" value="PKS_KR"/>
</dbReference>
<dbReference type="InterPro" id="IPR042104">
    <property type="entry name" value="PKS_dehydratase_sf"/>
</dbReference>
<accession>A0A0H4XGC7</accession>
<sequence length="2088" mass="226419">MTEDVEGLSESPDIAVVGMAARLPGARDVDTFWRRVRDGVESVTPFTDAQLLSAGVDPALLQDPNYVKSGMVYEGLEDFDAGFFGFSAREASLMDPQHRHFLEVCWEALEHSGHPPERFKGPVGVFGGSGMNAYMPYNLFTNPQLMEQVGLFLVRHTGNDKDFLTTRVSYCLDLRGPSLNVQTACSTSLVAIHSACQSLLARECDLALAGGVTLELPHYRGYLYQEGEILSPDGHCRAFDHRSQGTLFGSGAGVIVLRRLEDALADGDTIYAVVKGSAVNNDGARKVGYLAPSVDGQADAVVEALNVSGVSADTIDYIECHGTGTPVGDPIEITALTQAFRTQTQKSGFCRIGSVKTNIGHLDTAAGVASFIKVVQMLRHKQMAPTLHFEKPNPQIDFARSPFNVNATLRDWVATKGRPRRAAVNSLGVGGTNAHVILEEAPAQAQTSAARPFETLWLSARTPAALERAAQRLAQRLGEPDAPNLGDASYTLLDGRRRFGHRRAVVAASREEAVRLLSQPEAARTAQAHTEAEGRSVVFLFPGGGAQYPGMAKGLYEQEPVFRRALDECLSLLEQHQSLKLRPLLFPEAGAEKDARAQLEQATYALPALLSVELSLAALWKARGLTPQACMGHSMGEYACAQLNGVFSLKDALGIVACRGRLFDQLPAGAMLSVELPEAELKPLLGEGLDLGAHNAPGLCLVSGEVAAIEALEAQLKAREVEARRLHIKVAAHSRMLEPILAPFREFLGTVRFAKPTGPWISNVTGAWVTPEEATSPDYWVRHLRQPVRFAEGAGVLLADKSRVYLEVGPGQTLTQLLRAQVEKPQAEQLVPSLRHPNDTVADLAFFQLALGRLWAAGVDLDVAALFDGQKRRRVALPTYAFERERHWVEPGSGTFMARREGERPLVREENVSRWGYVPRFREQAGAAPETPAENERWLIVGEQHMLSSELTRELSARGAQVTRVLPGESFSRGAERNFTLRLDAREDWEALWDALGAEGRVPPRIVDVTPRDVATLGWERAVARYFLTPLALMQSLTAESLPPGLRYMRVTQEALPAEGHAMSPEQALSFGPLLVGPKELPELKARVVDLQMVVNVMGQARELAEELLRPDVEAPVALRGGRRLVQVVERTALDEAPTPLRDQGVYLITGGLGGIGRTLAEMFARKVKARLALVSRSAASASHAELQRTLEGIGAQVLLLKADTTDAGQLRAAIDQVRERFGALHGVVHAAGTLEDGPLESKTRDSALRVLAPKALGALALEEALRDADLDFFVTFASTSAWLGPPGQVDYVAANAFLLAQATRLEATRVAKRALALGWGVWQEVGMAAAQLAPQLPPGESVGHPLLQRRVEAPEGHAVFRAIYDAKAHWVLDEHRMRGGGPVLPGTGYVELARAAWALVRPGEPLELSQLSLVSPLEVPDGEVREVEITLSPEEEGFAFRVSSRASGNAWTEHATARLHAAQGQRPAAMNLSPVRARCTARPLTFGEGEQALPQDALIAFGPRWKVLRSAGFGVSEALGTLELPRAFREDLSTYGIPPGLLDIASGFAFSLLPDAGQPGKLHVPVSYRQLQVWGPWPEVAMSHVRVRQEEGRGALLDVTLTDADGNVFCAIEGYLVASVEARRFGRAPQKKGSMLEGWLPLGIKPAEGQDAFLRALALKDTNALFVSSMDLHVLAARMRPKQEAAKPAASATVAQEGQPSGPAAADAPRDDVERKLAELWQQLLGAPKVGLKDNFFDLGGHSLIAVRLFARIKKTLGADLTLATLFEAPTLEQCAALVREAAGIPFTPDAVVGDTAPTAQAPAAKAAPKSWSPLVTIQKGGNATPFFCVHGAGGNVLNFRELAQSLGKEQPFYGLQARGVDGKLPPADSIEEMAAIYLEAVRQVQPHGPYLIGGYSGGGVVAYEMAQRLVALGEPVALVAFLDTFHPATQERRQSLPERLRELRREGAASYVSRKLRTKVERDGTRLWSQVKLRWYEQRGEALPIELRNLQLTERFQALASRYVPHPYAGPVTLFRAQEIHAIYAHMGTSLGWEPLVPGLNIREVPGDHDSLVREPNVHVLGRLLREALAEAQHGARGEARWTGSR</sequence>
<feature type="region of interest" description="N-terminal hotdog fold" evidence="7">
    <location>
        <begin position="1345"/>
        <end position="1467"/>
    </location>
</feature>
<reference evidence="12 13" key="1">
    <citation type="journal article" date="2016" name="PLoS ONE">
        <title>Complete Genome Sequence and Comparative Genomics of a Novel Myxobacterium Myxococcus hansupus.</title>
        <authorList>
            <person name="Sharma G."/>
            <person name="Narwani T."/>
            <person name="Subramanian S."/>
        </authorList>
    </citation>
    <scope>NUCLEOTIDE SEQUENCE [LARGE SCALE GENOMIC DNA]</scope>
    <source>
        <strain evidence="13">mixupus</strain>
    </source>
</reference>
<dbReference type="InterPro" id="IPR050091">
    <property type="entry name" value="PKS_NRPS_Biosynth_Enz"/>
</dbReference>
<evidence type="ECO:0000259" key="10">
    <source>
        <dbReference type="PROSITE" id="PS52004"/>
    </source>
</evidence>
<dbReference type="EMBL" id="CP012109">
    <property type="protein sequence ID" value="AKQ67307.1"/>
    <property type="molecule type" value="Genomic_DNA"/>
</dbReference>
<keyword evidence="6" id="KW-0511">Multifunctional enzyme</keyword>
<dbReference type="eggNOG" id="COG1020">
    <property type="taxonomic scope" value="Bacteria"/>
</dbReference>
<feature type="domain" description="Carrier" evidence="9">
    <location>
        <begin position="1709"/>
        <end position="1784"/>
    </location>
</feature>
<evidence type="ECO:0000259" key="9">
    <source>
        <dbReference type="PROSITE" id="PS50075"/>
    </source>
</evidence>
<dbReference type="InterPro" id="IPR016036">
    <property type="entry name" value="Malonyl_transacylase_ACP-bd"/>
</dbReference>
<evidence type="ECO:0000259" key="11">
    <source>
        <dbReference type="PROSITE" id="PS52019"/>
    </source>
</evidence>
<evidence type="ECO:0000256" key="4">
    <source>
        <dbReference type="ARBA" id="ARBA00022832"/>
    </source>
</evidence>
<evidence type="ECO:0000256" key="6">
    <source>
        <dbReference type="ARBA" id="ARBA00023268"/>
    </source>
</evidence>
<dbReference type="GO" id="GO:0044550">
    <property type="term" value="P:secondary metabolite biosynthetic process"/>
    <property type="evidence" value="ECO:0007669"/>
    <property type="project" value="UniProtKB-ARBA"/>
</dbReference>
<dbReference type="SUPFAM" id="SSF47336">
    <property type="entry name" value="ACP-like"/>
    <property type="match status" value="1"/>
</dbReference>
<keyword evidence="1" id="KW-0596">Phosphopantetheine</keyword>
<dbReference type="SUPFAM" id="SSF55048">
    <property type="entry name" value="Probable ACP-binding domain of malonyl-CoA ACP transacylase"/>
    <property type="match status" value="1"/>
</dbReference>
<evidence type="ECO:0000256" key="3">
    <source>
        <dbReference type="ARBA" id="ARBA00022679"/>
    </source>
</evidence>
<dbReference type="InterPro" id="IPR014031">
    <property type="entry name" value="Ketoacyl_synth_C"/>
</dbReference>
<dbReference type="InterPro" id="IPR049900">
    <property type="entry name" value="PKS_mFAS_DH"/>
</dbReference>